<dbReference type="AlphaFoldDB" id="A0A9W3P1F4"/>
<protein>
    <submittedName>
        <fullName evidence="1">Uncharacterized protein</fullName>
    </submittedName>
</protein>
<dbReference type="EMBL" id="CP003758">
    <property type="protein sequence ID" value="AFQ20059.1"/>
    <property type="molecule type" value="Genomic_DNA"/>
</dbReference>
<proteinExistence type="predicted"/>
<evidence type="ECO:0000313" key="2">
    <source>
        <dbReference type="Proteomes" id="UP000005259"/>
    </source>
</evidence>
<dbReference type="Pfam" id="PF09669">
    <property type="entry name" value="Phage_pRha"/>
    <property type="match status" value="1"/>
</dbReference>
<name>A0A9W3P1F4_BACTU</name>
<dbReference type="InterPro" id="IPR014054">
    <property type="entry name" value="Phage_regulatory_Rha"/>
</dbReference>
<gene>
    <name evidence="1" type="ORF">BTG_33650</name>
</gene>
<sequence>MKNFHSLISRIQNTLMKEIGEKGNRNFEESSYNLGNGRNYKKYNMTKDGFTLLVMDENAKIRFLLGVPPAFRKKTTLRKSELKNQKIYHYSKTHTVSFFIQKIIQHNINCVVLGVIININLGV</sequence>
<keyword evidence="1" id="KW-0614">Plasmid</keyword>
<dbReference type="Proteomes" id="UP000005259">
    <property type="component" value="Plasmid p06"/>
</dbReference>
<evidence type="ECO:0000313" key="1">
    <source>
        <dbReference type="EMBL" id="AFQ20059.1"/>
    </source>
</evidence>
<dbReference type="KEGG" id="bti:BTG_33650"/>
<reference evidence="1 2" key="1">
    <citation type="submission" date="2012-08" db="EMBL/GenBank/DDBJ databases">
        <authorList>
            <person name="Doggett N."/>
            <person name="Teshima H."/>
            <person name="Bruce D."/>
            <person name="Detter J.C."/>
            <person name="Johnson S.L."/>
            <person name="Han C."/>
        </authorList>
    </citation>
    <scope>NUCLEOTIDE SEQUENCE [LARGE SCALE GENOMIC DNA]</scope>
    <source>
        <strain evidence="1 2">HD-771</strain>
        <plasmid evidence="1 2">p06</plasmid>
    </source>
</reference>
<accession>A0A9W3P1F4</accession>
<geneLocation type="plasmid" evidence="1 2">
    <name>p06</name>
</geneLocation>
<organism evidence="1 2">
    <name type="scientific">Bacillus thuringiensis HD-771</name>
    <dbReference type="NCBI Taxonomy" id="1218175"/>
    <lineage>
        <taxon>Bacteria</taxon>
        <taxon>Bacillati</taxon>
        <taxon>Bacillota</taxon>
        <taxon>Bacilli</taxon>
        <taxon>Bacillales</taxon>
        <taxon>Bacillaceae</taxon>
        <taxon>Bacillus</taxon>
        <taxon>Bacillus cereus group</taxon>
    </lineage>
</organism>